<evidence type="ECO:0000256" key="4">
    <source>
        <dbReference type="ARBA" id="ARBA00022692"/>
    </source>
</evidence>
<keyword evidence="3" id="KW-1003">Cell membrane</keyword>
<evidence type="ECO:0000256" key="2">
    <source>
        <dbReference type="ARBA" id="ARBA00008806"/>
    </source>
</evidence>
<organism evidence="7 8">
    <name type="scientific">Eggerthella lenta</name>
    <name type="common">Eubacterium lentum</name>
    <dbReference type="NCBI Taxonomy" id="84112"/>
    <lineage>
        <taxon>Bacteria</taxon>
        <taxon>Bacillati</taxon>
        <taxon>Actinomycetota</taxon>
        <taxon>Coriobacteriia</taxon>
        <taxon>Eggerthellales</taxon>
        <taxon>Eggerthellaceae</taxon>
        <taxon>Eggerthella</taxon>
    </lineage>
</organism>
<keyword evidence="4" id="KW-0812">Transmembrane</keyword>
<dbReference type="RefSeq" id="WP_009307244.1">
    <property type="nucleotide sequence ID" value="NZ_PPTU01000024.1"/>
</dbReference>
<evidence type="ECO:0000256" key="3">
    <source>
        <dbReference type="ARBA" id="ARBA00022475"/>
    </source>
</evidence>
<dbReference type="Proteomes" id="UP000253970">
    <property type="component" value="Unassembled WGS sequence"/>
</dbReference>
<keyword evidence="5" id="KW-1133">Transmembrane helix</keyword>
<dbReference type="GO" id="GO:0005886">
    <property type="term" value="C:plasma membrane"/>
    <property type="evidence" value="ECO:0007669"/>
    <property type="project" value="UniProtKB-SubCell"/>
</dbReference>
<dbReference type="Pfam" id="PF02534">
    <property type="entry name" value="T4SS-DNA_transf"/>
    <property type="match status" value="1"/>
</dbReference>
<dbReference type="PANTHER" id="PTHR37937">
    <property type="entry name" value="CONJUGATIVE TRANSFER: DNA TRANSPORT"/>
    <property type="match status" value="1"/>
</dbReference>
<evidence type="ECO:0000256" key="1">
    <source>
        <dbReference type="ARBA" id="ARBA00004651"/>
    </source>
</evidence>
<comment type="similarity">
    <text evidence="2">Belongs to the VirD4/TraG family.</text>
</comment>
<dbReference type="SUPFAM" id="SSF52540">
    <property type="entry name" value="P-loop containing nucleoside triphosphate hydrolases"/>
    <property type="match status" value="1"/>
</dbReference>
<dbReference type="PANTHER" id="PTHR37937:SF1">
    <property type="entry name" value="CONJUGATIVE TRANSFER: DNA TRANSPORT"/>
    <property type="match status" value="1"/>
</dbReference>
<evidence type="ECO:0000256" key="5">
    <source>
        <dbReference type="ARBA" id="ARBA00022989"/>
    </source>
</evidence>
<sequence length="630" mass="69175">MAKKSRKEGVPVATTARKREASQGFIALMTGISLVAFVAVNHVAGYVIPVASSRGPAAALTSIPVALLDFARSPWALSLDPAAVAVGLAGPAAVVLVYLLGGKKADKPTMAGMEHGTARWGEEDEKGRHADTDNPLNNIPLAQGVELCLDPDAIGTRRKGFVEINRNVMCFGPPGTGKTFYLFVPALLRFWRPTDPSSITSDTKGTTVKRMLPYLMRHDRVVKVLNTKDPANSHGYNPLKYTRNDLEVLIAVDTIMGNTTGRKPDEGVDGDFWEKSEKSVFVSIIGGLRELKEIAPGLDVEVNIPTMADILLTAEASSDDEDPNAPTTIDRFFALIEHLKPDSYACRTYKGLKLAGKGRTMNSILVSCAVRLMPFNLPVIRELMWRDEMEIDRIPFEGTNVFVVADDSGGQLDFVLAMFYQQAFRTLYNIADNLPGERFPVPVVSFIDEMLNMGNIPYKERILMTARSRNMPIVMGLQSMDLAKEKWGENILGAILDACDTIVYMGGGRSKESRAYISESLGTQTVYEHTVSETVSARIMGSNDSAQSSYQSLGRPLLDEAEVDKIPREQCIVHFAGDEPLMVGKYRTQDTDEYKDSPFAPDRRGEAITGPFPLEMMREHNARVRASLAA</sequence>
<comment type="caution">
    <text evidence="7">The sequence shown here is derived from an EMBL/GenBank/DDBJ whole genome shotgun (WGS) entry which is preliminary data.</text>
</comment>
<dbReference type="InterPro" id="IPR051539">
    <property type="entry name" value="T4SS-coupling_protein"/>
</dbReference>
<evidence type="ECO:0000256" key="6">
    <source>
        <dbReference type="ARBA" id="ARBA00023136"/>
    </source>
</evidence>
<dbReference type="InterPro" id="IPR003688">
    <property type="entry name" value="TraG/VirD4"/>
</dbReference>
<accession>A0A369NQ88</accession>
<dbReference type="CDD" id="cd01127">
    <property type="entry name" value="TrwB_TraG_TraD_VirD4"/>
    <property type="match status" value="1"/>
</dbReference>
<gene>
    <name evidence="7" type="ORF">C1875_12550</name>
</gene>
<dbReference type="EMBL" id="PPTU01000024">
    <property type="protein sequence ID" value="RDB68063.1"/>
    <property type="molecule type" value="Genomic_DNA"/>
</dbReference>
<dbReference type="NCBIfam" id="NF045973">
    <property type="entry name" value="conju_CD1115"/>
    <property type="match status" value="1"/>
</dbReference>
<evidence type="ECO:0000313" key="7">
    <source>
        <dbReference type="EMBL" id="RDB68063.1"/>
    </source>
</evidence>
<name>A0A369NQ88_EGGLN</name>
<evidence type="ECO:0000313" key="8">
    <source>
        <dbReference type="Proteomes" id="UP000253970"/>
    </source>
</evidence>
<reference evidence="7 8" key="1">
    <citation type="journal article" date="2018" name="Elife">
        <title>Discovery and characterization of a prevalent human gut bacterial enzyme sufficient for the inactivation of a family of plant toxins.</title>
        <authorList>
            <person name="Koppel N."/>
            <person name="Bisanz J.E."/>
            <person name="Pandelia M.E."/>
            <person name="Turnbaugh P.J."/>
            <person name="Balskus E.P."/>
        </authorList>
    </citation>
    <scope>NUCLEOTIDE SEQUENCE [LARGE SCALE GENOMIC DNA]</scope>
    <source>
        <strain evidence="7 8">W1 BHI 6</strain>
    </source>
</reference>
<proteinExistence type="inferred from homology"/>
<dbReference type="Gene3D" id="3.40.50.300">
    <property type="entry name" value="P-loop containing nucleotide triphosphate hydrolases"/>
    <property type="match status" value="1"/>
</dbReference>
<protein>
    <submittedName>
        <fullName evidence="7">Type IV secretion system protein VirD4</fullName>
    </submittedName>
</protein>
<keyword evidence="6" id="KW-0472">Membrane</keyword>
<dbReference type="AlphaFoldDB" id="A0A369NQ88"/>
<comment type="subcellular location">
    <subcellularLocation>
        <location evidence="1">Cell membrane</location>
        <topology evidence="1">Multi-pass membrane protein</topology>
    </subcellularLocation>
</comment>
<dbReference type="InterPro" id="IPR027417">
    <property type="entry name" value="P-loop_NTPase"/>
</dbReference>